<protein>
    <submittedName>
        <fullName evidence="1">Uncharacterized protein</fullName>
    </submittedName>
</protein>
<name>E8KET9_9PAST</name>
<accession>E8KET9</accession>
<dbReference type="Proteomes" id="UP000005467">
    <property type="component" value="Unassembled WGS sequence"/>
</dbReference>
<dbReference type="AlphaFoldDB" id="E8KET9"/>
<evidence type="ECO:0000313" key="1">
    <source>
        <dbReference type="EMBL" id="EFX92597.1"/>
    </source>
</evidence>
<dbReference type="EMBL" id="AEVG01000026">
    <property type="protein sequence ID" value="EFX92597.1"/>
    <property type="molecule type" value="Genomic_DNA"/>
</dbReference>
<dbReference type="HOGENOM" id="CLU_3283637_0_0_6"/>
<reference evidence="1 2" key="1">
    <citation type="submission" date="2011-01" db="EMBL/GenBank/DDBJ databases">
        <authorList>
            <person name="Muzny D."/>
            <person name="Qin X."/>
            <person name="Deng J."/>
            <person name="Jiang H."/>
            <person name="Liu Y."/>
            <person name="Qu J."/>
            <person name="Song X.-Z."/>
            <person name="Zhang L."/>
            <person name="Thornton R."/>
            <person name="Coyle M."/>
            <person name="Francisco L."/>
            <person name="Jackson L."/>
            <person name="Javaid M."/>
            <person name="Korchina V."/>
            <person name="Kovar C."/>
            <person name="Mata R."/>
            <person name="Mathew T."/>
            <person name="Ngo R."/>
            <person name="Nguyen L."/>
            <person name="Nguyen N."/>
            <person name="Okwuonu G."/>
            <person name="Ongeri F."/>
            <person name="Pham C."/>
            <person name="Simmons D."/>
            <person name="Wilczek-Boney K."/>
            <person name="Hale W."/>
            <person name="Jakkamsetti A."/>
            <person name="Pham P."/>
            <person name="Ruth R."/>
            <person name="San Lucas F."/>
            <person name="Warren J."/>
            <person name="Zhang J."/>
            <person name="Zhao Z."/>
            <person name="Zhou C."/>
            <person name="Zhu D."/>
            <person name="Lee S."/>
            <person name="Bess C."/>
            <person name="Blankenburg K."/>
            <person name="Forbes L."/>
            <person name="Fu Q."/>
            <person name="Gubbala S."/>
            <person name="Hirani K."/>
            <person name="Jayaseelan J.C."/>
            <person name="Lara F."/>
            <person name="Munidasa M."/>
            <person name="Palculict T."/>
            <person name="Patil S."/>
            <person name="Pu L.-L."/>
            <person name="Saada N."/>
            <person name="Tang L."/>
            <person name="Weissenberger G."/>
            <person name="Zhu Y."/>
            <person name="Hemphill L."/>
            <person name="Shang Y."/>
            <person name="Youmans B."/>
            <person name="Ayvaz T."/>
            <person name="Ross M."/>
            <person name="Santibanez J."/>
            <person name="Aqrawi P."/>
            <person name="Gross S."/>
            <person name="Joshi V."/>
            <person name="Fowler G."/>
            <person name="Nazareth L."/>
            <person name="Reid J."/>
            <person name="Worley K."/>
            <person name="Petrosino J."/>
            <person name="Highlander S."/>
            <person name="Gibbs R."/>
        </authorList>
    </citation>
    <scope>NUCLEOTIDE SEQUENCE [LARGE SCALE GENOMIC DNA]</scope>
    <source>
        <strain evidence="1 2">ATCC 25976</strain>
    </source>
</reference>
<proteinExistence type="predicted"/>
<sequence>MYSTENNISRNSLIPKRYKRFKISENLQKFGKFDRLLFEY</sequence>
<evidence type="ECO:0000313" key="2">
    <source>
        <dbReference type="Proteomes" id="UP000005467"/>
    </source>
</evidence>
<comment type="caution">
    <text evidence="1">The sequence shown here is derived from an EMBL/GenBank/DDBJ whole genome shotgun (WGS) entry which is preliminary data.</text>
</comment>
<keyword evidence="2" id="KW-1185">Reference proteome</keyword>
<gene>
    <name evidence="1" type="ORF">HMPREF0027_0356</name>
</gene>
<organism evidence="1 2">
    <name type="scientific">Actinobacillus ureae ATCC 25976</name>
    <dbReference type="NCBI Taxonomy" id="887324"/>
    <lineage>
        <taxon>Bacteria</taxon>
        <taxon>Pseudomonadati</taxon>
        <taxon>Pseudomonadota</taxon>
        <taxon>Gammaproteobacteria</taxon>
        <taxon>Pasteurellales</taxon>
        <taxon>Pasteurellaceae</taxon>
        <taxon>Actinobacillus</taxon>
    </lineage>
</organism>